<dbReference type="Proteomes" id="UP001159427">
    <property type="component" value="Unassembled WGS sequence"/>
</dbReference>
<accession>A0ABN8MA87</accession>
<feature type="non-terminal residue" evidence="1">
    <location>
        <position position="1"/>
    </location>
</feature>
<gene>
    <name evidence="1" type="ORF">PEVE_00029397</name>
</gene>
<evidence type="ECO:0000313" key="1">
    <source>
        <dbReference type="EMBL" id="CAH3026551.1"/>
    </source>
</evidence>
<keyword evidence="2" id="KW-1185">Reference proteome</keyword>
<dbReference type="EMBL" id="CALNXI010000410">
    <property type="protein sequence ID" value="CAH3026551.1"/>
    <property type="molecule type" value="Genomic_DNA"/>
</dbReference>
<comment type="caution">
    <text evidence="1">The sequence shown here is derived from an EMBL/GenBank/DDBJ whole genome shotgun (WGS) entry which is preliminary data.</text>
</comment>
<proteinExistence type="predicted"/>
<organism evidence="1 2">
    <name type="scientific">Porites evermanni</name>
    <dbReference type="NCBI Taxonomy" id="104178"/>
    <lineage>
        <taxon>Eukaryota</taxon>
        <taxon>Metazoa</taxon>
        <taxon>Cnidaria</taxon>
        <taxon>Anthozoa</taxon>
        <taxon>Hexacorallia</taxon>
        <taxon>Scleractinia</taxon>
        <taxon>Fungiina</taxon>
        <taxon>Poritidae</taxon>
        <taxon>Porites</taxon>
    </lineage>
</organism>
<reference evidence="1 2" key="1">
    <citation type="submission" date="2022-05" db="EMBL/GenBank/DDBJ databases">
        <authorList>
            <consortium name="Genoscope - CEA"/>
            <person name="William W."/>
        </authorList>
    </citation>
    <scope>NUCLEOTIDE SEQUENCE [LARGE SCALE GENOMIC DNA]</scope>
</reference>
<sequence length="62" mass="6571">CRIALLAGLFDTGSVKYQNDSNYLKCHSLLAALHFALETTSFLDVGAELGSVVKGGPTCLHC</sequence>
<evidence type="ECO:0000313" key="2">
    <source>
        <dbReference type="Proteomes" id="UP001159427"/>
    </source>
</evidence>
<name>A0ABN8MA87_9CNID</name>
<protein>
    <submittedName>
        <fullName evidence="1">Uncharacterized protein</fullName>
    </submittedName>
</protein>